<evidence type="ECO:0000313" key="1">
    <source>
        <dbReference type="EMBL" id="KAL2061729.1"/>
    </source>
</evidence>
<name>A0ABR4BXE9_9HELO</name>
<gene>
    <name evidence="1" type="ORF">VTL71DRAFT_7107</name>
</gene>
<sequence length="74" mass="8329">MLTAIGMVSNAYNAIPCMQPHNSTNSMPFAPKIYQDRITHTNANNGNDNDNKTKMDRGRQLFYLPSLLSIPEMI</sequence>
<keyword evidence="2" id="KW-1185">Reference proteome</keyword>
<evidence type="ECO:0000313" key="2">
    <source>
        <dbReference type="Proteomes" id="UP001595075"/>
    </source>
</evidence>
<dbReference type="Proteomes" id="UP001595075">
    <property type="component" value="Unassembled WGS sequence"/>
</dbReference>
<reference evidence="1 2" key="1">
    <citation type="journal article" date="2024" name="Commun. Biol.">
        <title>Comparative genomic analysis of thermophilic fungi reveals convergent evolutionary adaptations and gene losses.</title>
        <authorList>
            <person name="Steindorff A.S."/>
            <person name="Aguilar-Pontes M.V."/>
            <person name="Robinson A.J."/>
            <person name="Andreopoulos B."/>
            <person name="LaButti K."/>
            <person name="Kuo A."/>
            <person name="Mondo S."/>
            <person name="Riley R."/>
            <person name="Otillar R."/>
            <person name="Haridas S."/>
            <person name="Lipzen A."/>
            <person name="Grimwood J."/>
            <person name="Schmutz J."/>
            <person name="Clum A."/>
            <person name="Reid I.D."/>
            <person name="Moisan M.C."/>
            <person name="Butler G."/>
            <person name="Nguyen T.T.M."/>
            <person name="Dewar K."/>
            <person name="Conant G."/>
            <person name="Drula E."/>
            <person name="Henrissat B."/>
            <person name="Hansel C."/>
            <person name="Singer S."/>
            <person name="Hutchinson M.I."/>
            <person name="de Vries R.P."/>
            <person name="Natvig D.O."/>
            <person name="Powell A.J."/>
            <person name="Tsang A."/>
            <person name="Grigoriev I.V."/>
        </authorList>
    </citation>
    <scope>NUCLEOTIDE SEQUENCE [LARGE SCALE GENOMIC DNA]</scope>
    <source>
        <strain evidence="1 2">CBS 494.80</strain>
    </source>
</reference>
<dbReference type="EMBL" id="JAZHXI010000018">
    <property type="protein sequence ID" value="KAL2061729.1"/>
    <property type="molecule type" value="Genomic_DNA"/>
</dbReference>
<proteinExistence type="predicted"/>
<accession>A0ABR4BXE9</accession>
<comment type="caution">
    <text evidence="1">The sequence shown here is derived from an EMBL/GenBank/DDBJ whole genome shotgun (WGS) entry which is preliminary data.</text>
</comment>
<protein>
    <submittedName>
        <fullName evidence="1">Uncharacterized protein</fullName>
    </submittedName>
</protein>
<organism evidence="1 2">
    <name type="scientific">Oculimacula yallundae</name>
    <dbReference type="NCBI Taxonomy" id="86028"/>
    <lineage>
        <taxon>Eukaryota</taxon>
        <taxon>Fungi</taxon>
        <taxon>Dikarya</taxon>
        <taxon>Ascomycota</taxon>
        <taxon>Pezizomycotina</taxon>
        <taxon>Leotiomycetes</taxon>
        <taxon>Helotiales</taxon>
        <taxon>Ploettnerulaceae</taxon>
        <taxon>Oculimacula</taxon>
    </lineage>
</organism>